<dbReference type="InterPro" id="IPR001300">
    <property type="entry name" value="Peptidase_C2_calpain_cat"/>
</dbReference>
<dbReference type="InterPro" id="IPR022684">
    <property type="entry name" value="Calpain_cysteine_protease"/>
</dbReference>
<dbReference type="SUPFAM" id="SSF54001">
    <property type="entry name" value="Cysteine proteinases"/>
    <property type="match status" value="1"/>
</dbReference>
<dbReference type="InterPro" id="IPR011992">
    <property type="entry name" value="EF-hand-dom_pair"/>
</dbReference>
<feature type="active site" evidence="5">
    <location>
        <position position="408"/>
    </location>
</feature>
<evidence type="ECO:0000259" key="6">
    <source>
        <dbReference type="PROSITE" id="PS50203"/>
    </source>
</evidence>
<evidence type="ECO:0000256" key="5">
    <source>
        <dbReference type="PROSITE-ProRule" id="PRU00239"/>
    </source>
</evidence>
<comment type="caution">
    <text evidence="7">The sequence shown here is derived from an EMBL/GenBank/DDBJ whole genome shotgun (WGS) entry which is preliminary data.</text>
</comment>
<dbReference type="SMART" id="SM00230">
    <property type="entry name" value="CysPc"/>
    <property type="match status" value="1"/>
</dbReference>
<organism evidence="7 8">
    <name type="scientific">bacterium (Candidatus Blackallbacteria) CG17_big_fil_post_rev_8_21_14_2_50_48_46</name>
    <dbReference type="NCBI Taxonomy" id="2014261"/>
    <lineage>
        <taxon>Bacteria</taxon>
        <taxon>Candidatus Blackallbacteria</taxon>
    </lineage>
</organism>
<gene>
    <name evidence="7" type="ORF">COW36_21295</name>
</gene>
<protein>
    <recommendedName>
        <fullName evidence="6">Calpain catalytic domain-containing protein</fullName>
    </recommendedName>
</protein>
<name>A0A2M7FZK6_9BACT</name>
<dbReference type="PROSITE" id="PS00018">
    <property type="entry name" value="EF_HAND_1"/>
    <property type="match status" value="1"/>
</dbReference>
<dbReference type="PROSITE" id="PS50203">
    <property type="entry name" value="CALPAIN_CAT"/>
    <property type="match status" value="1"/>
</dbReference>
<dbReference type="Gene3D" id="1.10.238.10">
    <property type="entry name" value="EF-hand"/>
    <property type="match status" value="1"/>
</dbReference>
<evidence type="ECO:0000313" key="7">
    <source>
        <dbReference type="EMBL" id="PIW14576.1"/>
    </source>
</evidence>
<feature type="active site" evidence="5">
    <location>
        <position position="390"/>
    </location>
</feature>
<dbReference type="EMBL" id="PFFQ01000059">
    <property type="protein sequence ID" value="PIW14576.1"/>
    <property type="molecule type" value="Genomic_DNA"/>
</dbReference>
<dbReference type="PANTHER" id="PTHR10183">
    <property type="entry name" value="CALPAIN"/>
    <property type="match status" value="1"/>
</dbReference>
<dbReference type="InterPro" id="IPR018247">
    <property type="entry name" value="EF_Hand_1_Ca_BS"/>
</dbReference>
<dbReference type="PROSITE" id="PS00139">
    <property type="entry name" value="THIOL_PROTEASE_CYS"/>
    <property type="match status" value="1"/>
</dbReference>
<proteinExistence type="inferred from homology"/>
<evidence type="ECO:0000256" key="1">
    <source>
        <dbReference type="ARBA" id="ARBA00007623"/>
    </source>
</evidence>
<dbReference type="Pfam" id="PF00648">
    <property type="entry name" value="Peptidase_C2"/>
    <property type="match status" value="1"/>
</dbReference>
<feature type="active site" evidence="5">
    <location>
        <position position="228"/>
    </location>
</feature>
<dbReference type="InterPro" id="IPR000169">
    <property type="entry name" value="Pept_cys_AS"/>
</dbReference>
<dbReference type="GO" id="GO:0006508">
    <property type="term" value="P:proteolysis"/>
    <property type="evidence" value="ECO:0007669"/>
    <property type="project" value="UniProtKB-KW"/>
</dbReference>
<keyword evidence="3 5" id="KW-0378">Hydrolase</keyword>
<evidence type="ECO:0000256" key="4">
    <source>
        <dbReference type="ARBA" id="ARBA00022807"/>
    </source>
</evidence>
<evidence type="ECO:0000256" key="3">
    <source>
        <dbReference type="ARBA" id="ARBA00022801"/>
    </source>
</evidence>
<accession>A0A2M7FZK6</accession>
<sequence length="450" mass="49307">MPLQLQTLKVLQTLDTDRSRSLSLQELKKADSNNDGRISAEESKKIGFDTRDLLFINRRMQEGLPKDKAVVFSYQEMRAQTLATEINAHFAELDSDGNGLISKAESAKAIGNPAFKGDTAATVTTLYKLMGDFQGFSDDTKILPTLPQHPWLDKIPLQIYDERGLSRADLDAFVETARNKPGDARVSEAFGRFSMASYPAPGLKRELFPKGIESIRPDHIEQGELGDCYFLAAVASLANTPQGKKQILNMIKDHGNGTFTVTFPGKNPVKINAPTEMELSLYSNAGQDGMWLSVLEKSYAELKNQSSWVPFLQRSNPYDKIGNGAFLSVGVGAVTGKSTDTDVLLITSLDTLRSKLKAATAQNRVITAGINKSLNPWNEGTTANGLPMAHAYSVLAYDAKSDQITIRNPWGSTEVTDASGRVRDGVNDGTFKMPLSEFKATYSMITYQAK</sequence>
<dbReference type="PANTHER" id="PTHR10183:SF379">
    <property type="entry name" value="CALPAIN-5"/>
    <property type="match status" value="1"/>
</dbReference>
<keyword evidence="4 5" id="KW-0788">Thiol protease</keyword>
<dbReference type="Gene3D" id="3.90.70.10">
    <property type="entry name" value="Cysteine proteinases"/>
    <property type="match status" value="1"/>
</dbReference>
<evidence type="ECO:0000256" key="2">
    <source>
        <dbReference type="ARBA" id="ARBA00022670"/>
    </source>
</evidence>
<feature type="domain" description="Calpain catalytic" evidence="6">
    <location>
        <begin position="212"/>
        <end position="414"/>
    </location>
</feature>
<dbReference type="InterPro" id="IPR002048">
    <property type="entry name" value="EF_hand_dom"/>
</dbReference>
<dbReference type="SUPFAM" id="SSF47473">
    <property type="entry name" value="EF-hand"/>
    <property type="match status" value="1"/>
</dbReference>
<dbReference type="GO" id="GO:0005509">
    <property type="term" value="F:calcium ion binding"/>
    <property type="evidence" value="ECO:0007669"/>
    <property type="project" value="InterPro"/>
</dbReference>
<reference evidence="7 8" key="1">
    <citation type="submission" date="2017-09" db="EMBL/GenBank/DDBJ databases">
        <title>Depth-based differentiation of microbial function through sediment-hosted aquifers and enrichment of novel symbionts in the deep terrestrial subsurface.</title>
        <authorList>
            <person name="Probst A.J."/>
            <person name="Ladd B."/>
            <person name="Jarett J.K."/>
            <person name="Geller-Mcgrath D.E."/>
            <person name="Sieber C.M."/>
            <person name="Emerson J.B."/>
            <person name="Anantharaman K."/>
            <person name="Thomas B.C."/>
            <person name="Malmstrom R."/>
            <person name="Stieglmeier M."/>
            <person name="Klingl A."/>
            <person name="Woyke T."/>
            <person name="Ryan C.M."/>
            <person name="Banfield J.F."/>
        </authorList>
    </citation>
    <scope>NUCLEOTIDE SEQUENCE [LARGE SCALE GENOMIC DNA]</scope>
    <source>
        <strain evidence="7">CG17_big_fil_post_rev_8_21_14_2_50_48_46</strain>
    </source>
</reference>
<dbReference type="Pfam" id="PF13202">
    <property type="entry name" value="EF-hand_5"/>
    <property type="match status" value="1"/>
</dbReference>
<keyword evidence="2 5" id="KW-0645">Protease</keyword>
<comment type="similarity">
    <text evidence="1">Belongs to the peptidase C2 family.</text>
</comment>
<dbReference type="Proteomes" id="UP000231019">
    <property type="component" value="Unassembled WGS sequence"/>
</dbReference>
<dbReference type="AlphaFoldDB" id="A0A2M7FZK6"/>
<evidence type="ECO:0000313" key="8">
    <source>
        <dbReference type="Proteomes" id="UP000231019"/>
    </source>
</evidence>
<dbReference type="InterPro" id="IPR038765">
    <property type="entry name" value="Papain-like_cys_pep_sf"/>
</dbReference>
<dbReference type="GO" id="GO:0004198">
    <property type="term" value="F:calcium-dependent cysteine-type endopeptidase activity"/>
    <property type="evidence" value="ECO:0007669"/>
    <property type="project" value="InterPro"/>
</dbReference>